<dbReference type="KEGG" id="strr:EKD16_06675"/>
<dbReference type="CDD" id="cd16936">
    <property type="entry name" value="HATPase_RsbW-like"/>
    <property type="match status" value="1"/>
</dbReference>
<gene>
    <name evidence="4" type="ORF">EKD16_06675</name>
</gene>
<dbReference type="GO" id="GO:0004674">
    <property type="term" value="F:protein serine/threonine kinase activity"/>
    <property type="evidence" value="ECO:0007669"/>
    <property type="project" value="UniProtKB-KW"/>
</dbReference>
<keyword evidence="1" id="KW-0723">Serine/threonine-protein kinase</keyword>
<evidence type="ECO:0000313" key="5">
    <source>
        <dbReference type="Proteomes" id="UP000292235"/>
    </source>
</evidence>
<organism evidence="4 5">
    <name type="scientific">Streptomonospora litoralis</name>
    <dbReference type="NCBI Taxonomy" id="2498135"/>
    <lineage>
        <taxon>Bacteria</taxon>
        <taxon>Bacillati</taxon>
        <taxon>Actinomycetota</taxon>
        <taxon>Actinomycetes</taxon>
        <taxon>Streptosporangiales</taxon>
        <taxon>Nocardiopsidaceae</taxon>
        <taxon>Streptomonospora</taxon>
    </lineage>
</organism>
<name>A0A4V0ZJD8_9ACTN</name>
<feature type="domain" description="Histidine kinase/HSP90-like ATPase" evidence="3">
    <location>
        <begin position="59"/>
        <end position="165"/>
    </location>
</feature>
<keyword evidence="1" id="KW-0418">Kinase</keyword>
<dbReference type="InterPro" id="IPR036890">
    <property type="entry name" value="HATPase_C_sf"/>
</dbReference>
<dbReference type="Proteomes" id="UP000292235">
    <property type="component" value="Chromosome"/>
</dbReference>
<dbReference type="SUPFAM" id="SSF55874">
    <property type="entry name" value="ATPase domain of HSP90 chaperone/DNA topoisomerase II/histidine kinase"/>
    <property type="match status" value="1"/>
</dbReference>
<keyword evidence="5" id="KW-1185">Reference proteome</keyword>
<evidence type="ECO:0000259" key="3">
    <source>
        <dbReference type="Pfam" id="PF13581"/>
    </source>
</evidence>
<dbReference type="InterPro" id="IPR003594">
    <property type="entry name" value="HATPase_dom"/>
</dbReference>
<dbReference type="Gene3D" id="3.30.565.10">
    <property type="entry name" value="Histidine kinase-like ATPase, C-terminal domain"/>
    <property type="match status" value="1"/>
</dbReference>
<dbReference type="EMBL" id="CP036455">
    <property type="protein sequence ID" value="QBI53132.1"/>
    <property type="molecule type" value="Genomic_DNA"/>
</dbReference>
<dbReference type="PANTHER" id="PTHR35526">
    <property type="entry name" value="ANTI-SIGMA-F FACTOR RSBW-RELATED"/>
    <property type="match status" value="1"/>
</dbReference>
<dbReference type="InterPro" id="IPR050267">
    <property type="entry name" value="Anti-sigma-factor_SerPK"/>
</dbReference>
<sequence length="188" mass="20084">MTGQPARESTGRVGNGERPRPVGAPSPRAWWSSALLSGPLDAAAATCHARLEALCWNLEADTGAAAVAREVCAGVLGQWEMAARAPDVELVVSELVTNALRHGRRVRTTAGAGLHGAEADDPIQMSLLRRGSELVCAVRDRSDRMPERREPGLRFESGRGLHLVSCFCSGWGVLPTLPSGKHVWARFG</sequence>
<evidence type="ECO:0000313" key="4">
    <source>
        <dbReference type="EMBL" id="QBI53132.1"/>
    </source>
</evidence>
<keyword evidence="1" id="KW-0808">Transferase</keyword>
<feature type="region of interest" description="Disordered" evidence="2">
    <location>
        <begin position="1"/>
        <end position="26"/>
    </location>
</feature>
<dbReference type="RefSeq" id="WP_242677263.1">
    <property type="nucleotide sequence ID" value="NZ_CP036455.1"/>
</dbReference>
<dbReference type="AlphaFoldDB" id="A0A4V0ZJD8"/>
<proteinExistence type="predicted"/>
<evidence type="ECO:0000256" key="2">
    <source>
        <dbReference type="SAM" id="MobiDB-lite"/>
    </source>
</evidence>
<reference evidence="4 5" key="1">
    <citation type="submission" date="2019-02" db="EMBL/GenBank/DDBJ databases">
        <authorList>
            <person name="Khodamoradi S."/>
            <person name="Hahnke R.L."/>
            <person name="Kaempfer P."/>
            <person name="Schumann P."/>
            <person name="Rohde M."/>
            <person name="Steinert M."/>
            <person name="Luzhetskyy A."/>
            <person name="Wink J."/>
            <person name="Ruckert C."/>
        </authorList>
    </citation>
    <scope>NUCLEOTIDE SEQUENCE [LARGE SCALE GENOMIC DNA]</scope>
    <source>
        <strain evidence="4 5">M2</strain>
    </source>
</reference>
<accession>A0A4V0ZJD8</accession>
<evidence type="ECO:0000256" key="1">
    <source>
        <dbReference type="ARBA" id="ARBA00022527"/>
    </source>
</evidence>
<dbReference type="PANTHER" id="PTHR35526:SF3">
    <property type="entry name" value="ANTI-SIGMA-F FACTOR RSBW"/>
    <property type="match status" value="1"/>
</dbReference>
<protein>
    <recommendedName>
        <fullName evidence="3">Histidine kinase/HSP90-like ATPase domain-containing protein</fullName>
    </recommendedName>
</protein>
<dbReference type="Pfam" id="PF13581">
    <property type="entry name" value="HATPase_c_2"/>
    <property type="match status" value="1"/>
</dbReference>